<proteinExistence type="predicted"/>
<organism evidence="1 2">
    <name type="scientific">Cytobacillus oceanisediminis</name>
    <dbReference type="NCBI Taxonomy" id="665099"/>
    <lineage>
        <taxon>Bacteria</taxon>
        <taxon>Bacillati</taxon>
        <taxon>Bacillota</taxon>
        <taxon>Bacilli</taxon>
        <taxon>Bacillales</taxon>
        <taxon>Bacillaceae</taxon>
        <taxon>Cytobacillus</taxon>
    </lineage>
</organism>
<dbReference type="InterPro" id="IPR036388">
    <property type="entry name" value="WH-like_DNA-bd_sf"/>
</dbReference>
<evidence type="ECO:0000313" key="2">
    <source>
        <dbReference type="Proteomes" id="UP000180194"/>
    </source>
</evidence>
<dbReference type="Proteomes" id="UP000180194">
    <property type="component" value="Unassembled WGS sequence"/>
</dbReference>
<comment type="caution">
    <text evidence="1">The sequence shown here is derived from an EMBL/GenBank/DDBJ whole genome shotgun (WGS) entry which is preliminary data.</text>
</comment>
<accession>A0ABX3CKL1</accession>
<dbReference type="Gene3D" id="1.10.10.10">
    <property type="entry name" value="Winged helix-like DNA-binding domain superfamily/Winged helix DNA-binding domain"/>
    <property type="match status" value="1"/>
</dbReference>
<name>A0ABX3CKL1_9BACI</name>
<sequence>MEKKIYDKTKKREDAHFIKMPSELRHYIYLPDYKAEMNFLYSLIVDLWNAEMGYAFPSQEKLAMYYGKALNTTKTHLRTLEKYELIEMRDTTAGKQFIPYEPLKEEEFFIKYREADRCYRDRLRQIEVDRESARLRMVKSRERRSGNI</sequence>
<dbReference type="EMBL" id="MBRJ01000051">
    <property type="protein sequence ID" value="OHX42351.1"/>
    <property type="molecule type" value="Genomic_DNA"/>
</dbReference>
<gene>
    <name evidence="1" type="ORF">BBV17_27525</name>
</gene>
<dbReference type="RefSeq" id="WP_071159522.1">
    <property type="nucleotide sequence ID" value="NZ_MBRJ01000051.1"/>
</dbReference>
<evidence type="ECO:0008006" key="3">
    <source>
        <dbReference type="Google" id="ProtNLM"/>
    </source>
</evidence>
<dbReference type="Pfam" id="PF13730">
    <property type="entry name" value="HTH_36"/>
    <property type="match status" value="1"/>
</dbReference>
<keyword evidence="2" id="KW-1185">Reference proteome</keyword>
<evidence type="ECO:0000313" key="1">
    <source>
        <dbReference type="EMBL" id="OHX42351.1"/>
    </source>
</evidence>
<reference evidence="1 2" key="1">
    <citation type="submission" date="2016-07" db="EMBL/GenBank/DDBJ databases">
        <title>Bacillus oceanisediminis whole genome.</title>
        <authorList>
            <person name="Pal Y."/>
            <person name="Verma A."/>
            <person name="Mual P."/>
            <person name="Srinivasan K."/>
        </authorList>
    </citation>
    <scope>NUCLEOTIDE SEQUENCE [LARGE SCALE GENOMIC DNA]</scope>
    <source>
        <strain evidence="1 2">Bhandara28</strain>
    </source>
</reference>
<protein>
    <recommendedName>
        <fullName evidence="3">Helix-turn-helix domain-containing protein</fullName>
    </recommendedName>
</protein>